<proteinExistence type="inferred from homology"/>
<protein>
    <recommendedName>
        <fullName evidence="12">Isobutyryl-CoA dehydrogenase, mitochondrial</fullName>
    </recommendedName>
    <alternativeName>
        <fullName evidence="13">Acyl-CoA dehydrogenase family member 8</fullName>
    </alternativeName>
</protein>
<evidence type="ECO:0000256" key="11">
    <source>
        <dbReference type="ARBA" id="ARBA00055070"/>
    </source>
</evidence>
<evidence type="ECO:0000256" key="14">
    <source>
        <dbReference type="RuleBase" id="RU362125"/>
    </source>
</evidence>
<comment type="caution">
    <text evidence="18">The sequence shown here is derived from an EMBL/GenBank/DDBJ whole genome shotgun (WGS) entry which is preliminary data.</text>
</comment>
<evidence type="ECO:0000256" key="8">
    <source>
        <dbReference type="ARBA" id="ARBA00049552"/>
    </source>
</evidence>
<feature type="domain" description="Acyl-CoA dehydrogenase/oxidase C-terminal" evidence="15">
    <location>
        <begin position="259"/>
        <end position="415"/>
    </location>
</feature>
<feature type="domain" description="Acyl-CoA oxidase/dehydrogenase middle" evidence="16">
    <location>
        <begin position="154"/>
        <end position="247"/>
    </location>
</feature>
<evidence type="ECO:0000256" key="7">
    <source>
        <dbReference type="ARBA" id="ARBA00023002"/>
    </source>
</evidence>
<name>A0A1Y3BCZ7_EURMA</name>
<dbReference type="FunFam" id="1.20.140.10:FF:000001">
    <property type="entry name" value="Acyl-CoA dehydrogenase"/>
    <property type="match status" value="1"/>
</dbReference>
<keyword evidence="4" id="KW-0101">Branched-chain amino acid catabolism</keyword>
<dbReference type="InterPro" id="IPR009100">
    <property type="entry name" value="AcylCoA_DH/oxidase_NM_dom_sf"/>
</dbReference>
<comment type="similarity">
    <text evidence="3 14">Belongs to the acyl-CoA dehydrogenase family.</text>
</comment>
<dbReference type="InterPro" id="IPR013786">
    <property type="entry name" value="AcylCoA_DH/ox_N"/>
</dbReference>
<dbReference type="InterPro" id="IPR036250">
    <property type="entry name" value="AcylCo_DH-like_C"/>
</dbReference>
<keyword evidence="5 14" id="KW-0285">Flavoprotein</keyword>
<sequence>MANVLLRRGSFLRNFQITKRFIQSTSVNTIIDPSFELTNDQIRLQEMAINFALNEFRPYMKEWDEKEYFPRDQMKKGAELGFCGLYLPVEDGGTGLSRLETSIVVEALAQGCVSTTALLTIHNMATNVICCYGNEQLKKRFLPDLISFEKMASYCLTEPGAGSDAGNLSTTAVRKDNHYIVNGTKAFISGGGDSEVYVVMCRTGPSGPKGISCLVIEKNTKGLSFGKKEKKLGWNSQPTRAVIMEDCMVPVENLVGDEGQGFKIAMDGLNGGRINISSCSLGAAQWALEETIAYTMDRKQFNRTISSFQNTQFKLAMLASELLASRLIVRSNARRLDAETDDTELNVKHIPLPSLIAAGKLIATEKSFQIIDQCLQLFGGYGYLKDFPIQQLLRDSRVHRILEGTNEIMQLIISRDFIDHQQKK</sequence>
<evidence type="ECO:0000259" key="17">
    <source>
        <dbReference type="Pfam" id="PF02771"/>
    </source>
</evidence>
<dbReference type="SUPFAM" id="SSF47203">
    <property type="entry name" value="Acyl-CoA dehydrogenase C-terminal domain-like"/>
    <property type="match status" value="1"/>
</dbReference>
<evidence type="ECO:0000259" key="15">
    <source>
        <dbReference type="Pfam" id="PF00441"/>
    </source>
</evidence>
<dbReference type="Proteomes" id="UP000194236">
    <property type="component" value="Unassembled WGS sequence"/>
</dbReference>
<dbReference type="GO" id="GO:0003853">
    <property type="term" value="F:short-chain 2-methyl fatty acyl-CoA dehydrogenase activity"/>
    <property type="evidence" value="ECO:0007669"/>
    <property type="project" value="UniProtKB-EC"/>
</dbReference>
<comment type="catalytic activity">
    <reaction evidence="8">
        <text>(2S)-2-methylbutanoyl-CoA + oxidized [electron-transfer flavoprotein] + H(+) = (2E)-2-methylbut-2-enoyl-CoA + reduced [electron-transfer flavoprotein]</text>
        <dbReference type="Rhea" id="RHEA:48256"/>
        <dbReference type="Rhea" id="RHEA-COMP:10685"/>
        <dbReference type="Rhea" id="RHEA-COMP:10686"/>
        <dbReference type="ChEBI" id="CHEBI:15378"/>
        <dbReference type="ChEBI" id="CHEBI:57337"/>
        <dbReference type="ChEBI" id="CHEBI:57692"/>
        <dbReference type="ChEBI" id="CHEBI:58307"/>
        <dbReference type="ChEBI" id="CHEBI:88166"/>
    </reaction>
    <physiologicalReaction direction="left-to-right" evidence="8">
        <dbReference type="Rhea" id="RHEA:48257"/>
    </physiologicalReaction>
</comment>
<keyword evidence="6 14" id="KW-0274">FAD</keyword>
<evidence type="ECO:0000256" key="4">
    <source>
        <dbReference type="ARBA" id="ARBA00022456"/>
    </source>
</evidence>
<dbReference type="GO" id="GO:0009083">
    <property type="term" value="P:branched-chain amino acid catabolic process"/>
    <property type="evidence" value="ECO:0007669"/>
    <property type="project" value="UniProtKB-KW"/>
</dbReference>
<gene>
    <name evidence="18" type="ORF">BLA29_000256</name>
</gene>
<evidence type="ECO:0000313" key="19">
    <source>
        <dbReference type="Proteomes" id="UP000194236"/>
    </source>
</evidence>
<evidence type="ECO:0000256" key="13">
    <source>
        <dbReference type="ARBA" id="ARBA00076026"/>
    </source>
</evidence>
<dbReference type="InterPro" id="IPR037069">
    <property type="entry name" value="AcylCoA_DH/ox_N_sf"/>
</dbReference>
<comment type="cofactor">
    <cofactor evidence="1 14">
        <name>FAD</name>
        <dbReference type="ChEBI" id="CHEBI:57692"/>
    </cofactor>
</comment>
<dbReference type="InterPro" id="IPR009075">
    <property type="entry name" value="AcylCo_DH/oxidase_C"/>
</dbReference>
<dbReference type="Gene3D" id="2.40.110.10">
    <property type="entry name" value="Butyryl-CoA Dehydrogenase, subunit A, domain 2"/>
    <property type="match status" value="1"/>
</dbReference>
<dbReference type="PANTHER" id="PTHR43831">
    <property type="entry name" value="ISOBUTYRYL-COA DEHYDROGENASE"/>
    <property type="match status" value="1"/>
</dbReference>
<accession>A0A1Y3BCZ7</accession>
<dbReference type="EMBL" id="MUJZ01026387">
    <property type="protein sequence ID" value="OTF78759.1"/>
    <property type="molecule type" value="Genomic_DNA"/>
</dbReference>
<dbReference type="Pfam" id="PF02770">
    <property type="entry name" value="Acyl-CoA_dh_M"/>
    <property type="match status" value="1"/>
</dbReference>
<evidence type="ECO:0000256" key="10">
    <source>
        <dbReference type="ARBA" id="ARBA00052552"/>
    </source>
</evidence>
<evidence type="ECO:0000256" key="9">
    <source>
        <dbReference type="ARBA" id="ARBA00050268"/>
    </source>
</evidence>
<evidence type="ECO:0000256" key="5">
    <source>
        <dbReference type="ARBA" id="ARBA00022630"/>
    </source>
</evidence>
<dbReference type="PIRSF" id="PIRSF016578">
    <property type="entry name" value="HsaA"/>
    <property type="match status" value="1"/>
</dbReference>
<dbReference type="PANTHER" id="PTHR43831:SF1">
    <property type="entry name" value="ISOBUTYRYL-COA DEHYDROGENASE, MITOCHONDRIAL"/>
    <property type="match status" value="1"/>
</dbReference>
<dbReference type="InterPro" id="IPR052547">
    <property type="entry name" value="Mito_Isobutyryl-CoADH"/>
</dbReference>
<dbReference type="GO" id="GO:0050660">
    <property type="term" value="F:flavin adenine dinucleotide binding"/>
    <property type="evidence" value="ECO:0007669"/>
    <property type="project" value="InterPro"/>
</dbReference>
<dbReference type="AlphaFoldDB" id="A0A1Y3BCZ7"/>
<dbReference type="Pfam" id="PF00441">
    <property type="entry name" value="Acyl-CoA_dh_1"/>
    <property type="match status" value="1"/>
</dbReference>
<evidence type="ECO:0000256" key="3">
    <source>
        <dbReference type="ARBA" id="ARBA00009347"/>
    </source>
</evidence>
<keyword evidence="7 14" id="KW-0560">Oxidoreductase</keyword>
<dbReference type="InterPro" id="IPR046373">
    <property type="entry name" value="Acyl-CoA_Oxase/DH_mid-dom_sf"/>
</dbReference>
<evidence type="ECO:0000256" key="1">
    <source>
        <dbReference type="ARBA" id="ARBA00001974"/>
    </source>
</evidence>
<evidence type="ECO:0000256" key="2">
    <source>
        <dbReference type="ARBA" id="ARBA00005109"/>
    </source>
</evidence>
<evidence type="ECO:0000259" key="16">
    <source>
        <dbReference type="Pfam" id="PF02770"/>
    </source>
</evidence>
<comment type="pathway">
    <text evidence="2">Amino-acid degradation; L-valine degradation.</text>
</comment>
<dbReference type="Gene3D" id="1.10.540.10">
    <property type="entry name" value="Acyl-CoA dehydrogenase/oxidase, N-terminal domain"/>
    <property type="match status" value="1"/>
</dbReference>
<comment type="function">
    <text evidence="11">Isobutyryl-CoA dehydrogenase which catalyzes the conversion of 2-methylpropanoyl-CoA to (2E)-2-methylpropenoyl-CoA in the valine catabolic pathway. To a lesser extent, also able to catalyze the oxidation of (2S)-2-methylbutanoyl-CoA.</text>
</comment>
<keyword evidence="19" id="KW-1185">Reference proteome</keyword>
<dbReference type="Pfam" id="PF02771">
    <property type="entry name" value="Acyl-CoA_dh_N"/>
    <property type="match status" value="1"/>
</dbReference>
<dbReference type="OrthoDB" id="10254877at2759"/>
<comment type="catalytic activity">
    <reaction evidence="10">
        <text>2-methylpropanoyl-CoA + oxidized [electron-transfer flavoprotein] + H(+) = 2-methylpropenoyl-CoA + reduced [electron-transfer flavoprotein]</text>
        <dbReference type="Rhea" id="RHEA:44180"/>
        <dbReference type="Rhea" id="RHEA-COMP:10685"/>
        <dbReference type="Rhea" id="RHEA-COMP:10686"/>
        <dbReference type="ChEBI" id="CHEBI:15378"/>
        <dbReference type="ChEBI" id="CHEBI:57338"/>
        <dbReference type="ChEBI" id="CHEBI:57692"/>
        <dbReference type="ChEBI" id="CHEBI:58307"/>
        <dbReference type="ChEBI" id="CHEBI:62500"/>
        <dbReference type="EC" id="1.3.8.5"/>
    </reaction>
    <physiologicalReaction direction="left-to-right" evidence="10">
        <dbReference type="Rhea" id="RHEA:44181"/>
    </physiologicalReaction>
</comment>
<dbReference type="GO" id="GO:0005739">
    <property type="term" value="C:mitochondrion"/>
    <property type="evidence" value="ECO:0007669"/>
    <property type="project" value="TreeGrafter"/>
</dbReference>
<evidence type="ECO:0000256" key="6">
    <source>
        <dbReference type="ARBA" id="ARBA00022827"/>
    </source>
</evidence>
<dbReference type="InterPro" id="IPR006091">
    <property type="entry name" value="Acyl-CoA_Oxase/DH_mid-dom"/>
</dbReference>
<evidence type="ECO:0000256" key="12">
    <source>
        <dbReference type="ARBA" id="ARBA00071686"/>
    </source>
</evidence>
<evidence type="ECO:0000313" key="18">
    <source>
        <dbReference type="EMBL" id="OTF78759.1"/>
    </source>
</evidence>
<organism evidence="18 19">
    <name type="scientific">Euroglyphus maynei</name>
    <name type="common">Mayne's house dust mite</name>
    <dbReference type="NCBI Taxonomy" id="6958"/>
    <lineage>
        <taxon>Eukaryota</taxon>
        <taxon>Metazoa</taxon>
        <taxon>Ecdysozoa</taxon>
        <taxon>Arthropoda</taxon>
        <taxon>Chelicerata</taxon>
        <taxon>Arachnida</taxon>
        <taxon>Acari</taxon>
        <taxon>Acariformes</taxon>
        <taxon>Sarcoptiformes</taxon>
        <taxon>Astigmata</taxon>
        <taxon>Psoroptidia</taxon>
        <taxon>Analgoidea</taxon>
        <taxon>Pyroglyphidae</taxon>
        <taxon>Pyroglyphinae</taxon>
        <taxon>Euroglyphus</taxon>
    </lineage>
</organism>
<dbReference type="FunFam" id="2.40.110.10:FF:000001">
    <property type="entry name" value="Acyl-CoA dehydrogenase, mitochondrial"/>
    <property type="match status" value="1"/>
</dbReference>
<dbReference type="SUPFAM" id="SSF56645">
    <property type="entry name" value="Acyl-CoA dehydrogenase NM domain-like"/>
    <property type="match status" value="1"/>
</dbReference>
<comment type="catalytic activity">
    <reaction evidence="9">
        <text>propanoyl-CoA + oxidized [electron-transfer flavoprotein] + H(+) = acryloyl-CoA + reduced [electron-transfer flavoprotein]</text>
        <dbReference type="Rhea" id="RHEA:31287"/>
        <dbReference type="Rhea" id="RHEA-COMP:10685"/>
        <dbReference type="Rhea" id="RHEA-COMP:10686"/>
        <dbReference type="ChEBI" id="CHEBI:15378"/>
        <dbReference type="ChEBI" id="CHEBI:57367"/>
        <dbReference type="ChEBI" id="CHEBI:57392"/>
        <dbReference type="ChEBI" id="CHEBI:57692"/>
        <dbReference type="ChEBI" id="CHEBI:58307"/>
    </reaction>
    <physiologicalReaction direction="left-to-right" evidence="9">
        <dbReference type="Rhea" id="RHEA:31288"/>
    </physiologicalReaction>
</comment>
<dbReference type="Gene3D" id="1.20.140.10">
    <property type="entry name" value="Butyryl-CoA Dehydrogenase, subunit A, domain 3"/>
    <property type="match status" value="1"/>
</dbReference>
<reference evidence="18 19" key="1">
    <citation type="submission" date="2017-03" db="EMBL/GenBank/DDBJ databases">
        <title>Genome Survey of Euroglyphus maynei.</title>
        <authorList>
            <person name="Arlian L.G."/>
            <person name="Morgan M.S."/>
            <person name="Rider S.D."/>
        </authorList>
    </citation>
    <scope>NUCLEOTIDE SEQUENCE [LARGE SCALE GENOMIC DNA]</scope>
    <source>
        <strain evidence="18">Arlian Lab</strain>
        <tissue evidence="18">Whole body</tissue>
    </source>
</reference>
<feature type="domain" description="Acyl-CoA dehydrogenase/oxidase N-terminal" evidence="17">
    <location>
        <begin position="38"/>
        <end position="149"/>
    </location>
</feature>